<dbReference type="InterPro" id="IPR029063">
    <property type="entry name" value="SAM-dependent_MTases_sf"/>
</dbReference>
<dbReference type="GO" id="GO:0006888">
    <property type="term" value="P:endoplasmic reticulum to Golgi vesicle-mediated transport"/>
    <property type="evidence" value="ECO:0007669"/>
    <property type="project" value="TreeGrafter"/>
</dbReference>
<gene>
    <name evidence="2" type="ORF">CLODIP_2_CD08682</name>
</gene>
<name>A0A8S1E2C4_9INSE</name>
<evidence type="ECO:0000313" key="3">
    <source>
        <dbReference type="Proteomes" id="UP000494165"/>
    </source>
</evidence>
<evidence type="ECO:0000259" key="1">
    <source>
        <dbReference type="Pfam" id="PF05050"/>
    </source>
</evidence>
<dbReference type="InterPro" id="IPR006342">
    <property type="entry name" value="FkbM_mtfrase"/>
</dbReference>
<keyword evidence="3" id="KW-1185">Reference proteome</keyword>
<reference evidence="2 3" key="1">
    <citation type="submission" date="2020-04" db="EMBL/GenBank/DDBJ databases">
        <authorList>
            <person name="Alioto T."/>
            <person name="Alioto T."/>
            <person name="Gomez Garrido J."/>
        </authorList>
    </citation>
    <scope>NUCLEOTIDE SEQUENCE [LARGE SCALE GENOMIC DNA]</scope>
</reference>
<comment type="caution">
    <text evidence="2">The sequence shown here is derived from an EMBL/GenBank/DDBJ whole genome shotgun (WGS) entry which is preliminary data.</text>
</comment>
<dbReference type="OrthoDB" id="6357215at2759"/>
<dbReference type="SUPFAM" id="SSF53335">
    <property type="entry name" value="S-adenosyl-L-methionine-dependent methyltransferases"/>
    <property type="match status" value="1"/>
</dbReference>
<organism evidence="2 3">
    <name type="scientific">Cloeon dipterum</name>
    <dbReference type="NCBI Taxonomy" id="197152"/>
    <lineage>
        <taxon>Eukaryota</taxon>
        <taxon>Metazoa</taxon>
        <taxon>Ecdysozoa</taxon>
        <taxon>Arthropoda</taxon>
        <taxon>Hexapoda</taxon>
        <taxon>Insecta</taxon>
        <taxon>Pterygota</taxon>
        <taxon>Palaeoptera</taxon>
        <taxon>Ephemeroptera</taxon>
        <taxon>Pisciforma</taxon>
        <taxon>Baetidae</taxon>
        <taxon>Cloeon</taxon>
    </lineage>
</organism>
<dbReference type="Proteomes" id="UP000494165">
    <property type="component" value="Unassembled WGS sequence"/>
</dbReference>
<dbReference type="PANTHER" id="PTHR34009">
    <property type="entry name" value="PROTEIN STAR"/>
    <property type="match status" value="1"/>
</dbReference>
<protein>
    <recommendedName>
        <fullName evidence="1">Methyltransferase FkbM domain-containing protein</fullName>
    </recommendedName>
</protein>
<dbReference type="Pfam" id="PF05050">
    <property type="entry name" value="Methyltransf_21"/>
    <property type="match status" value="1"/>
</dbReference>
<dbReference type="AlphaFoldDB" id="A0A8S1E2C4"/>
<dbReference type="GO" id="GO:0005794">
    <property type="term" value="C:Golgi apparatus"/>
    <property type="evidence" value="ECO:0007669"/>
    <property type="project" value="TreeGrafter"/>
</dbReference>
<feature type="domain" description="Methyltransferase FkbM" evidence="1">
    <location>
        <begin position="118"/>
        <end position="277"/>
    </location>
</feature>
<dbReference type="GO" id="GO:0005886">
    <property type="term" value="C:plasma membrane"/>
    <property type="evidence" value="ECO:0007669"/>
    <property type="project" value="TreeGrafter"/>
</dbReference>
<dbReference type="EMBL" id="CADEPI010000593">
    <property type="protein sequence ID" value="CAB3387602.1"/>
    <property type="molecule type" value="Genomic_DNA"/>
</dbReference>
<dbReference type="PANTHER" id="PTHR34009:SF2">
    <property type="entry name" value="PROTEIN STAR"/>
    <property type="match status" value="1"/>
</dbReference>
<dbReference type="GO" id="GO:0016197">
    <property type="term" value="P:endosomal transport"/>
    <property type="evidence" value="ECO:0007669"/>
    <property type="project" value="TreeGrafter"/>
</dbReference>
<dbReference type="InterPro" id="IPR053202">
    <property type="entry name" value="EGF_Rcpt_Signaling_Reg"/>
</dbReference>
<proteinExistence type="predicted"/>
<dbReference type="Gene3D" id="3.40.50.150">
    <property type="entry name" value="Vaccinia Virus protein VP39"/>
    <property type="match status" value="1"/>
</dbReference>
<evidence type="ECO:0000313" key="2">
    <source>
        <dbReference type="EMBL" id="CAB3387602.1"/>
    </source>
</evidence>
<sequence length="297" mass="33939">MGTMNRRMALFTLKVLKKHGDLIFITICAIFLLKYVWRNESDGPDAPISPEEMEKMDRLFDTDEELIQFTKSRVLIRPSSRSVPYNLEKESEKDNSKNQVASTIHTILGRLKNGFFVECGVWDGERDSNTLMLEKRYNWTGLLVEGSPTESKIIKTKNRKAWLAPVCMSTSTSSMIVSFMDNSYAGRIIGPQGMNLPGMSHVSFVSQLCIPFNTLMAALNQTTIDYFSLDVEGHELEILSTIDFERFFIRAMTVEYTQSADRLDEILELMDENGFKLHSKNSLDFIFVNKKNKNTPP</sequence>
<dbReference type="GO" id="GO:0031902">
    <property type="term" value="C:late endosome membrane"/>
    <property type="evidence" value="ECO:0007669"/>
    <property type="project" value="TreeGrafter"/>
</dbReference>
<accession>A0A8S1E2C4</accession>
<dbReference type="GO" id="GO:0005789">
    <property type="term" value="C:endoplasmic reticulum membrane"/>
    <property type="evidence" value="ECO:0007669"/>
    <property type="project" value="TreeGrafter"/>
</dbReference>